<keyword evidence="1" id="KW-0833">Ubl conjugation pathway</keyword>
<dbReference type="InterPro" id="IPR050648">
    <property type="entry name" value="F-box_LRR-repeat"/>
</dbReference>
<dbReference type="SUPFAM" id="SSF52047">
    <property type="entry name" value="RNI-like"/>
    <property type="match status" value="1"/>
</dbReference>
<gene>
    <name evidence="5" type="primary">FBXL15</name>
</gene>
<dbReference type="GO" id="GO:0005737">
    <property type="term" value="C:cytoplasm"/>
    <property type="evidence" value="ECO:0007669"/>
    <property type="project" value="TreeGrafter"/>
</dbReference>
<dbReference type="SUPFAM" id="SSF81383">
    <property type="entry name" value="F-box domain"/>
    <property type="match status" value="1"/>
</dbReference>
<keyword evidence="4" id="KW-1185">Reference proteome</keyword>
<accession>A0AAJ7SVP0</accession>
<name>A0AAJ7SVP0_PETMA</name>
<dbReference type="GeneID" id="116940223"/>
<dbReference type="Pfam" id="PF25372">
    <property type="entry name" value="DUF7885"/>
    <property type="match status" value="1"/>
</dbReference>
<dbReference type="Pfam" id="PF00646">
    <property type="entry name" value="F-box"/>
    <property type="match status" value="1"/>
</dbReference>
<proteinExistence type="predicted"/>
<dbReference type="Proteomes" id="UP001318040">
    <property type="component" value="Chromosome 8"/>
</dbReference>
<reference evidence="5" key="1">
    <citation type="submission" date="2025-08" db="UniProtKB">
        <authorList>
            <consortium name="RefSeq"/>
        </authorList>
    </citation>
    <scope>IDENTIFICATION</scope>
    <source>
        <tissue evidence="5">Sperm</tissue>
    </source>
</reference>
<evidence type="ECO:0000259" key="2">
    <source>
        <dbReference type="Pfam" id="PF00646"/>
    </source>
</evidence>
<dbReference type="PANTHER" id="PTHR13382">
    <property type="entry name" value="MITOCHONDRIAL ATP SYNTHASE COUPLING FACTOR B"/>
    <property type="match status" value="1"/>
</dbReference>
<dbReference type="InterPro" id="IPR036047">
    <property type="entry name" value="F-box-like_dom_sf"/>
</dbReference>
<evidence type="ECO:0000313" key="5">
    <source>
        <dbReference type="RefSeq" id="XP_032805591.1"/>
    </source>
</evidence>
<dbReference type="InterPro" id="IPR001810">
    <property type="entry name" value="F-box_dom"/>
</dbReference>
<dbReference type="InterPro" id="IPR006553">
    <property type="entry name" value="Leu-rich_rpt_Cys-con_subtyp"/>
</dbReference>
<dbReference type="CDD" id="cd22126">
    <property type="entry name" value="F-box_FBXL15"/>
    <property type="match status" value="1"/>
</dbReference>
<feature type="domain" description="F-box/LRR-repeat protein 15-like leucin rich repeat" evidence="3">
    <location>
        <begin position="101"/>
        <end position="257"/>
    </location>
</feature>
<dbReference type="InterPro" id="IPR057207">
    <property type="entry name" value="FBXL15_LRR"/>
</dbReference>
<dbReference type="AlphaFoldDB" id="A0AAJ7SVP0"/>
<dbReference type="Gene3D" id="3.80.10.10">
    <property type="entry name" value="Ribonuclease Inhibitor"/>
    <property type="match status" value="1"/>
</dbReference>
<sequence length="294" mass="31976">MEAQVARRHSLLELPWEDVLIPHVLSRLPLAQLLQLQCVCRRFRELVRLHLSAARSLDLSHVAPTFPRTCFSELFQHSSALRELVLTGCSSWLTDAELVPLVRRNLRLRRAELARCSRLSPAGLHALASSCPGLRRVGLRGCKWLEPLCLRGLAEGCPQLESCDVSECLGVTDECLARLAAGCPGLMSLGVALDCGLTDRGVEAVAKGCPRLQHLDISGCFRVTNAAVRTVAEYCPALRSLSVSGCQNVTEPGLARLRGRGVAIDIESPPQHAVILLGDLLAAGYLLPYINLQI</sequence>
<feature type="domain" description="F-box" evidence="2">
    <location>
        <begin position="11"/>
        <end position="49"/>
    </location>
</feature>
<evidence type="ECO:0000313" key="4">
    <source>
        <dbReference type="Proteomes" id="UP001318040"/>
    </source>
</evidence>
<dbReference type="CTD" id="79176"/>
<organism evidence="4 5">
    <name type="scientific">Petromyzon marinus</name>
    <name type="common">Sea lamprey</name>
    <dbReference type="NCBI Taxonomy" id="7757"/>
    <lineage>
        <taxon>Eukaryota</taxon>
        <taxon>Metazoa</taxon>
        <taxon>Chordata</taxon>
        <taxon>Craniata</taxon>
        <taxon>Vertebrata</taxon>
        <taxon>Cyclostomata</taxon>
        <taxon>Hyperoartia</taxon>
        <taxon>Petromyzontiformes</taxon>
        <taxon>Petromyzontidae</taxon>
        <taxon>Petromyzon</taxon>
    </lineage>
</organism>
<dbReference type="RefSeq" id="XP_032805591.1">
    <property type="nucleotide sequence ID" value="XM_032949700.1"/>
</dbReference>
<protein>
    <submittedName>
        <fullName evidence="5">F-box/LRR-repeat protein 15</fullName>
    </submittedName>
</protein>
<evidence type="ECO:0000256" key="1">
    <source>
        <dbReference type="ARBA" id="ARBA00022786"/>
    </source>
</evidence>
<dbReference type="InterPro" id="IPR032675">
    <property type="entry name" value="LRR_dom_sf"/>
</dbReference>
<evidence type="ECO:0000259" key="3">
    <source>
        <dbReference type="Pfam" id="PF25372"/>
    </source>
</evidence>
<dbReference type="SMART" id="SM00367">
    <property type="entry name" value="LRR_CC"/>
    <property type="match status" value="7"/>
</dbReference>
<dbReference type="KEGG" id="pmrn:116940223"/>